<gene>
    <name evidence="11" type="ORF">JIN85_16010</name>
</gene>
<dbReference type="Gene3D" id="3.40.50.300">
    <property type="entry name" value="P-loop containing nucleotide triphosphate hydrolases"/>
    <property type="match status" value="1"/>
</dbReference>
<keyword evidence="12" id="KW-1185">Reference proteome</keyword>
<dbReference type="GO" id="GO:0046316">
    <property type="term" value="F:gluconokinase activity"/>
    <property type="evidence" value="ECO:0007669"/>
    <property type="project" value="UniProtKB-EC"/>
</dbReference>
<dbReference type="GO" id="GO:0019521">
    <property type="term" value="P:D-gluconate metabolic process"/>
    <property type="evidence" value="ECO:0007669"/>
    <property type="project" value="UniProtKB-KW"/>
</dbReference>
<evidence type="ECO:0000256" key="6">
    <source>
        <dbReference type="ARBA" id="ARBA00022777"/>
    </source>
</evidence>
<protein>
    <recommendedName>
        <fullName evidence="3 10">Gluconokinase</fullName>
        <ecNumber evidence="3 10">2.7.1.12</ecNumber>
    </recommendedName>
</protein>
<comment type="catalytic activity">
    <reaction evidence="9 10">
        <text>D-gluconate + ATP = 6-phospho-D-gluconate + ADP + H(+)</text>
        <dbReference type="Rhea" id="RHEA:19433"/>
        <dbReference type="ChEBI" id="CHEBI:15378"/>
        <dbReference type="ChEBI" id="CHEBI:18391"/>
        <dbReference type="ChEBI" id="CHEBI:30616"/>
        <dbReference type="ChEBI" id="CHEBI:58759"/>
        <dbReference type="ChEBI" id="CHEBI:456216"/>
        <dbReference type="EC" id="2.7.1.12"/>
    </reaction>
</comment>
<keyword evidence="7 10" id="KW-0067">ATP-binding</keyword>
<reference evidence="11" key="1">
    <citation type="submission" date="2021-01" db="EMBL/GenBank/DDBJ databases">
        <title>Modified the classification status of verrucomicrobia.</title>
        <authorList>
            <person name="Feng X."/>
        </authorList>
    </citation>
    <scope>NUCLEOTIDE SEQUENCE</scope>
    <source>
        <strain evidence="11">KCTC 22041</strain>
    </source>
</reference>
<dbReference type="NCBIfam" id="TIGR01313">
    <property type="entry name" value="therm_gnt_kin"/>
    <property type="match status" value="1"/>
</dbReference>
<sequence>MIEGVIVLIGVSGSGKSTIASALVEKTGAKFVDGDFLHPRANVLKMAAGHPLNDEDRAPWLDRLNDAIFAMNRLGGASVVVCSALKKAYRDRLRNGNPGLRFVYLKGDKDLILERMQARKGHFFKPHLLDSQFAALEEPGEDETDVVTVSTDRSAESVTEQIIQKLGRGTD</sequence>
<dbReference type="Proteomes" id="UP000603141">
    <property type="component" value="Unassembled WGS sequence"/>
</dbReference>
<comment type="pathway">
    <text evidence="1">Carbohydrate acid metabolism.</text>
</comment>
<evidence type="ECO:0000256" key="1">
    <source>
        <dbReference type="ARBA" id="ARBA00004761"/>
    </source>
</evidence>
<dbReference type="EMBL" id="JAENIJ010000030">
    <property type="protein sequence ID" value="MBK1883924.1"/>
    <property type="molecule type" value="Genomic_DNA"/>
</dbReference>
<keyword evidence="4 10" id="KW-0808">Transferase</keyword>
<comment type="similarity">
    <text evidence="2 10">Belongs to the gluconokinase GntK/GntV family.</text>
</comment>
<dbReference type="PANTHER" id="PTHR43442:SF3">
    <property type="entry name" value="GLUCONOKINASE-RELATED"/>
    <property type="match status" value="1"/>
</dbReference>
<name>A0A934VXW9_9BACT</name>
<evidence type="ECO:0000256" key="4">
    <source>
        <dbReference type="ARBA" id="ARBA00022679"/>
    </source>
</evidence>
<evidence type="ECO:0000256" key="10">
    <source>
        <dbReference type="RuleBase" id="RU363066"/>
    </source>
</evidence>
<evidence type="ECO:0000256" key="5">
    <source>
        <dbReference type="ARBA" id="ARBA00022741"/>
    </source>
</evidence>
<keyword evidence="8" id="KW-0311">Gluconate utilization</keyword>
<evidence type="ECO:0000256" key="9">
    <source>
        <dbReference type="ARBA" id="ARBA00048090"/>
    </source>
</evidence>
<dbReference type="InterPro" id="IPR006001">
    <property type="entry name" value="Therm_gnt_kin"/>
</dbReference>
<dbReference type="RefSeq" id="WP_200272565.1">
    <property type="nucleotide sequence ID" value="NZ_JAENIJ010000030.1"/>
</dbReference>
<evidence type="ECO:0000256" key="3">
    <source>
        <dbReference type="ARBA" id="ARBA00012054"/>
    </source>
</evidence>
<dbReference type="PANTHER" id="PTHR43442">
    <property type="entry name" value="GLUCONOKINASE-RELATED"/>
    <property type="match status" value="1"/>
</dbReference>
<evidence type="ECO:0000313" key="11">
    <source>
        <dbReference type="EMBL" id="MBK1883924.1"/>
    </source>
</evidence>
<dbReference type="AlphaFoldDB" id="A0A934VXW9"/>
<dbReference type="InterPro" id="IPR027417">
    <property type="entry name" value="P-loop_NTPase"/>
</dbReference>
<keyword evidence="5 10" id="KW-0547">Nucleotide-binding</keyword>
<keyword evidence="6 10" id="KW-0418">Kinase</keyword>
<accession>A0A934VXW9</accession>
<dbReference type="CDD" id="cd02021">
    <property type="entry name" value="GntK"/>
    <property type="match status" value="1"/>
</dbReference>
<dbReference type="GO" id="GO:0005737">
    <property type="term" value="C:cytoplasm"/>
    <property type="evidence" value="ECO:0007669"/>
    <property type="project" value="TreeGrafter"/>
</dbReference>
<evidence type="ECO:0000256" key="2">
    <source>
        <dbReference type="ARBA" id="ARBA00008420"/>
    </source>
</evidence>
<comment type="caution">
    <text evidence="11">The sequence shown here is derived from an EMBL/GenBank/DDBJ whole genome shotgun (WGS) entry which is preliminary data.</text>
</comment>
<evidence type="ECO:0000256" key="8">
    <source>
        <dbReference type="ARBA" id="ARBA00023064"/>
    </source>
</evidence>
<organism evidence="11 12">
    <name type="scientific">Luteolibacter pohnpeiensis</name>
    <dbReference type="NCBI Taxonomy" id="454153"/>
    <lineage>
        <taxon>Bacteria</taxon>
        <taxon>Pseudomonadati</taxon>
        <taxon>Verrucomicrobiota</taxon>
        <taxon>Verrucomicrobiia</taxon>
        <taxon>Verrucomicrobiales</taxon>
        <taxon>Verrucomicrobiaceae</taxon>
        <taxon>Luteolibacter</taxon>
    </lineage>
</organism>
<dbReference type="GO" id="GO:0005524">
    <property type="term" value="F:ATP binding"/>
    <property type="evidence" value="ECO:0007669"/>
    <property type="project" value="UniProtKB-KW"/>
</dbReference>
<proteinExistence type="inferred from homology"/>
<evidence type="ECO:0000313" key="12">
    <source>
        <dbReference type="Proteomes" id="UP000603141"/>
    </source>
</evidence>
<dbReference type="SUPFAM" id="SSF52540">
    <property type="entry name" value="P-loop containing nucleoside triphosphate hydrolases"/>
    <property type="match status" value="1"/>
</dbReference>
<dbReference type="Pfam" id="PF13671">
    <property type="entry name" value="AAA_33"/>
    <property type="match status" value="1"/>
</dbReference>
<evidence type="ECO:0000256" key="7">
    <source>
        <dbReference type="ARBA" id="ARBA00022840"/>
    </source>
</evidence>
<dbReference type="FunFam" id="3.40.50.300:FF:000522">
    <property type="entry name" value="Gluconokinase"/>
    <property type="match status" value="1"/>
</dbReference>
<dbReference type="EC" id="2.7.1.12" evidence="3 10"/>